<proteinExistence type="predicted"/>
<dbReference type="REBASE" id="109131">
    <property type="entry name" value="M.MmaSarORF1986P"/>
</dbReference>
<dbReference type="EMBL" id="CP009511">
    <property type="protein sequence ID" value="AKB61971.1"/>
    <property type="molecule type" value="Genomic_DNA"/>
</dbReference>
<evidence type="ECO:0000256" key="1">
    <source>
        <dbReference type="ARBA" id="ARBA00011900"/>
    </source>
</evidence>
<dbReference type="InterPro" id="IPR002052">
    <property type="entry name" value="DNA_methylase_N6_adenine_CS"/>
</dbReference>
<dbReference type="Pfam" id="PF06634">
    <property type="entry name" value="DUF1156"/>
    <property type="match status" value="1"/>
</dbReference>
<evidence type="ECO:0000313" key="8">
    <source>
        <dbReference type="Proteomes" id="UP000033116"/>
    </source>
</evidence>
<evidence type="ECO:0000259" key="6">
    <source>
        <dbReference type="Pfam" id="PF06634"/>
    </source>
</evidence>
<dbReference type="InterPro" id="IPR012327">
    <property type="entry name" value="MeTrfase_D12"/>
</dbReference>
<evidence type="ECO:0000313" key="7">
    <source>
        <dbReference type="EMBL" id="AKB61971.1"/>
    </source>
</evidence>
<dbReference type="Proteomes" id="UP000033116">
    <property type="component" value="Chromosome"/>
</dbReference>
<sequence>MTEEKRTLIETFLPVDEISEEAKKEKQGRAPTFEMHYWWTRKPLITARAAVLGALLPADFDPQEFKKLLGFEHVSVTGKRAHNYDIPPERIEQLKKEYKKVWVDVPTILDPFAGGGSIPFEAMRAGVNTVANDYNPVAHLIEKATLVYPQKYGEQLYKDVEKGLIWVFKETQKEMEQYYPKHKGKDVVAYIWAWSVRCPKCGFCNPLVGQWWLVNNEKKKRFIDPLVENENLELFLKEGNGAQEGTCAKGIGRCLKCNSTIPNDIIKNDILKNEREILLCKVVLGKNGKEYELASKEDIIAYKECKKVLDKNWVEYVKERSVPTEYMPDDSRGAIWAKLYLEKWHKLLNYRQKLLFITLVKKIWLYSDILLRENNEEYQLAIATYLSFIFGKHIDYNSRSACWNRPKEIITSSMSKRGVALSWDHAEVNPFVKGSGTLISINKAILDGLDYSIRKLYNRGNVRTTLGSVTTLKDPIKIIISDPPYLDDVIYAEFSELFYSWEKIALNKFIQLGEVQKSEEMSVGGWGRTNEFFDKMFRLSCKKMYEVLEDDGIAIIFFAHSSIEGWDFVVNSMQKSGFRITATWPVHTESTVNPLAMGKSSISSSIIIVARKRKSEKSGYIEEIQDEVHDHLMRRLDEFWKSGLRGADLTVSAMGATLDIITQYSDIKSYTGKMQIKDILELVQKYVAQYVLDRYMKNISGLDAATSFYLYSRISQLEKMPFDTANLIAKSMNADLKLFDKQGLIKTSKKGKAQGIILLNHTNRELNDKQSLIDCVQFVMTTFAKGGYIEAERELATISYSRNEIKDVLEAFLSLPTEDPERQIAQKILERMGQSFPKQGQTGLDNF</sequence>
<dbReference type="EC" id="2.1.1.72" evidence="1"/>
<gene>
    <name evidence="7" type="ORF">MSMAP_1986</name>
</gene>
<dbReference type="SUPFAM" id="SSF53335">
    <property type="entry name" value="S-adenosyl-L-methionine-dependent methyltransferases"/>
    <property type="match status" value="2"/>
</dbReference>
<evidence type="ECO:0000256" key="5">
    <source>
        <dbReference type="ARBA" id="ARBA00047942"/>
    </source>
</evidence>
<dbReference type="Gene3D" id="3.40.50.150">
    <property type="entry name" value="Vaccinia Virus protein VP39"/>
    <property type="match status" value="1"/>
</dbReference>
<organism evidence="7 8">
    <name type="scientific">Methanosarcina mazei SarPi</name>
    <dbReference type="NCBI Taxonomy" id="1434115"/>
    <lineage>
        <taxon>Archaea</taxon>
        <taxon>Methanobacteriati</taxon>
        <taxon>Methanobacteriota</taxon>
        <taxon>Stenosarchaea group</taxon>
        <taxon>Methanomicrobia</taxon>
        <taxon>Methanosarcinales</taxon>
        <taxon>Methanosarcinaceae</taxon>
        <taxon>Methanosarcina</taxon>
    </lineage>
</organism>
<dbReference type="GO" id="GO:0009007">
    <property type="term" value="F:site-specific DNA-methyltransferase (adenine-specific) activity"/>
    <property type="evidence" value="ECO:0007669"/>
    <property type="project" value="UniProtKB-EC"/>
</dbReference>
<accession>A0A0E3LSL3</accession>
<dbReference type="AlphaFoldDB" id="A0A0E3LSL3"/>
<protein>
    <recommendedName>
        <fullName evidence="1">site-specific DNA-methyltransferase (adenine-specific)</fullName>
        <ecNumber evidence="1">2.1.1.72</ecNumber>
    </recommendedName>
</protein>
<dbReference type="Pfam" id="PF02086">
    <property type="entry name" value="MethyltransfD12"/>
    <property type="match status" value="1"/>
</dbReference>
<dbReference type="InterPro" id="IPR009537">
    <property type="entry name" value="DUF1156"/>
</dbReference>
<dbReference type="PATRIC" id="fig|1434115.4.peg.2551"/>
<dbReference type="RefSeq" id="WP_048043532.1">
    <property type="nucleotide sequence ID" value="NZ_CP009511.1"/>
</dbReference>
<feature type="domain" description="DUF1156" evidence="6">
    <location>
        <begin position="13"/>
        <end position="64"/>
    </location>
</feature>
<comment type="catalytic activity">
    <reaction evidence="5">
        <text>a 2'-deoxyadenosine in DNA + S-adenosyl-L-methionine = an N(6)-methyl-2'-deoxyadenosine in DNA + S-adenosyl-L-homocysteine + H(+)</text>
        <dbReference type="Rhea" id="RHEA:15197"/>
        <dbReference type="Rhea" id="RHEA-COMP:12418"/>
        <dbReference type="Rhea" id="RHEA-COMP:12419"/>
        <dbReference type="ChEBI" id="CHEBI:15378"/>
        <dbReference type="ChEBI" id="CHEBI:57856"/>
        <dbReference type="ChEBI" id="CHEBI:59789"/>
        <dbReference type="ChEBI" id="CHEBI:90615"/>
        <dbReference type="ChEBI" id="CHEBI:90616"/>
        <dbReference type="EC" id="2.1.1.72"/>
    </reaction>
</comment>
<dbReference type="GO" id="GO:0003676">
    <property type="term" value="F:nucleic acid binding"/>
    <property type="evidence" value="ECO:0007669"/>
    <property type="project" value="InterPro"/>
</dbReference>
<reference evidence="7 8" key="1">
    <citation type="submission" date="2014-07" db="EMBL/GenBank/DDBJ databases">
        <title>Methanogenic archaea and the global carbon cycle.</title>
        <authorList>
            <person name="Henriksen J.R."/>
            <person name="Luke J."/>
            <person name="Reinhart S."/>
            <person name="Benedict M.N."/>
            <person name="Youngblut N.D."/>
            <person name="Metcalf M.E."/>
            <person name="Whitaker R.J."/>
            <person name="Metcalf W.W."/>
        </authorList>
    </citation>
    <scope>NUCLEOTIDE SEQUENCE [LARGE SCALE GENOMIC DNA]</scope>
    <source>
        <strain evidence="7 8">SarPi</strain>
    </source>
</reference>
<evidence type="ECO:0000256" key="4">
    <source>
        <dbReference type="ARBA" id="ARBA00022691"/>
    </source>
</evidence>
<evidence type="ECO:0000256" key="3">
    <source>
        <dbReference type="ARBA" id="ARBA00022679"/>
    </source>
</evidence>
<keyword evidence="4" id="KW-0949">S-adenosyl-L-methionine</keyword>
<dbReference type="InterPro" id="IPR029063">
    <property type="entry name" value="SAM-dependent_MTases_sf"/>
</dbReference>
<dbReference type="HOGENOM" id="CLU_007795_2_0_2"/>
<evidence type="ECO:0000256" key="2">
    <source>
        <dbReference type="ARBA" id="ARBA00022603"/>
    </source>
</evidence>
<dbReference type="GO" id="GO:0032259">
    <property type="term" value="P:methylation"/>
    <property type="evidence" value="ECO:0007669"/>
    <property type="project" value="UniProtKB-KW"/>
</dbReference>
<dbReference type="GeneID" id="24865231"/>
<dbReference type="PROSITE" id="PS00092">
    <property type="entry name" value="N6_MTASE"/>
    <property type="match status" value="1"/>
</dbReference>
<name>A0A0E3LSL3_METMZ</name>
<keyword evidence="3" id="KW-0808">Transferase</keyword>
<dbReference type="GO" id="GO:0009307">
    <property type="term" value="P:DNA restriction-modification system"/>
    <property type="evidence" value="ECO:0007669"/>
    <property type="project" value="InterPro"/>
</dbReference>
<keyword evidence="2" id="KW-0489">Methyltransferase</keyword>